<dbReference type="InterPro" id="IPR029058">
    <property type="entry name" value="AB_hydrolase_fold"/>
</dbReference>
<dbReference type="PANTHER" id="PTHR11010:SF38">
    <property type="entry name" value="LYSOSOMAL PRO-X CARBOXYPEPTIDASE"/>
    <property type="match status" value="1"/>
</dbReference>
<dbReference type="GO" id="GO:0006508">
    <property type="term" value="P:proteolysis"/>
    <property type="evidence" value="ECO:0007669"/>
    <property type="project" value="UniProtKB-KW"/>
</dbReference>
<gene>
    <name evidence="6" type="ORF">AYI70_g2963</name>
</gene>
<evidence type="ECO:0000256" key="5">
    <source>
        <dbReference type="ARBA" id="ARBA00023180"/>
    </source>
</evidence>
<dbReference type="InterPro" id="IPR008758">
    <property type="entry name" value="Peptidase_S28"/>
</dbReference>
<dbReference type="OrthoDB" id="1735038at2759"/>
<accession>A0A1R1Y608</accession>
<evidence type="ECO:0000313" key="6">
    <source>
        <dbReference type="EMBL" id="OMJ22299.1"/>
    </source>
</evidence>
<dbReference type="GO" id="GO:0008239">
    <property type="term" value="F:dipeptidyl-peptidase activity"/>
    <property type="evidence" value="ECO:0007669"/>
    <property type="project" value="TreeGrafter"/>
</dbReference>
<keyword evidence="7" id="KW-1185">Reference proteome</keyword>
<name>A0A1R1Y608_9FUNG</name>
<organism evidence="6 7">
    <name type="scientific">Smittium culicis</name>
    <dbReference type="NCBI Taxonomy" id="133412"/>
    <lineage>
        <taxon>Eukaryota</taxon>
        <taxon>Fungi</taxon>
        <taxon>Fungi incertae sedis</taxon>
        <taxon>Zoopagomycota</taxon>
        <taxon>Kickxellomycotina</taxon>
        <taxon>Harpellomycetes</taxon>
        <taxon>Harpellales</taxon>
        <taxon>Legeriomycetaceae</taxon>
        <taxon>Smittium</taxon>
    </lineage>
</organism>
<dbReference type="EMBL" id="LSSN01000796">
    <property type="protein sequence ID" value="OMJ22299.1"/>
    <property type="molecule type" value="Genomic_DNA"/>
</dbReference>
<evidence type="ECO:0000256" key="4">
    <source>
        <dbReference type="ARBA" id="ARBA00022801"/>
    </source>
</evidence>
<dbReference type="AlphaFoldDB" id="A0A1R1Y608"/>
<dbReference type="GO" id="GO:0070008">
    <property type="term" value="F:serine-type exopeptidase activity"/>
    <property type="evidence" value="ECO:0007669"/>
    <property type="project" value="InterPro"/>
</dbReference>
<dbReference type="Pfam" id="PF05577">
    <property type="entry name" value="Peptidase_S28"/>
    <property type="match status" value="1"/>
</dbReference>
<keyword evidence="4" id="KW-0378">Hydrolase</keyword>
<evidence type="ECO:0000256" key="3">
    <source>
        <dbReference type="ARBA" id="ARBA00022729"/>
    </source>
</evidence>
<reference evidence="6 7" key="1">
    <citation type="submission" date="2017-01" db="EMBL/GenBank/DDBJ databases">
        <authorList>
            <person name="Mah S.A."/>
            <person name="Swanson W.J."/>
            <person name="Moy G.W."/>
            <person name="Vacquier V.D."/>
        </authorList>
    </citation>
    <scope>NUCLEOTIDE SEQUENCE [LARGE SCALE GENOMIC DNA]</scope>
    <source>
        <strain evidence="6 7">GSMNP</strain>
    </source>
</reference>
<sequence>MLVISQGEIRAVPGYISSGVDQNFFVDIVEMTGGMIVLLEMRMYGDSQIYETLETRNLQNAFTVDQILEDFAYNSSIVESAASSSYNFGNSDSAKNNTQTAPSSKTLVEKRDELGTNGGSFAKKQQQWFYYGASFSASLGQWLVRKYPGLVDGVYASSGAVECTDDNYYSDIAISDTLACSRKLALAVDLLDSIFEAPICDKELSNRFLEQLKEMSDDNVLNGGSYSAKKAVKEMFGFEDIEDDADFMYAISSVITYKVQNNRPLETNLEIVNSNNDSKKFNGTESGRSMDLNYLCSLFDEAEDHVSSLMAYARYISQIRSLMKQNEVGEQEDNTNEDSITFEKSEIKVIQKPEISRSKFGNDKSNTGHRAWLFITCNELGFFPTSAKFHGFGQSTRSSFLSKEYFLNQCNSWFDGLWVEEDALNSRFNKTNMRFGGKNVEPNPRTVYVEGGKDPTYYNSVVNNYYSNKWAPPFGAPRKIEL</sequence>
<dbReference type="PANTHER" id="PTHR11010">
    <property type="entry name" value="PROTEASE S28 PRO-X CARBOXYPEPTIDASE-RELATED"/>
    <property type="match status" value="1"/>
</dbReference>
<proteinExistence type="inferred from homology"/>
<comment type="similarity">
    <text evidence="1">Belongs to the peptidase S28 family.</text>
</comment>
<keyword evidence="3" id="KW-0732">Signal</keyword>
<evidence type="ECO:0000313" key="7">
    <source>
        <dbReference type="Proteomes" id="UP000187283"/>
    </source>
</evidence>
<evidence type="ECO:0000256" key="2">
    <source>
        <dbReference type="ARBA" id="ARBA00022670"/>
    </source>
</evidence>
<dbReference type="Proteomes" id="UP000187283">
    <property type="component" value="Unassembled WGS sequence"/>
</dbReference>
<dbReference type="Gene3D" id="3.40.50.1820">
    <property type="entry name" value="alpha/beta hydrolase"/>
    <property type="match status" value="2"/>
</dbReference>
<evidence type="ECO:0000256" key="1">
    <source>
        <dbReference type="ARBA" id="ARBA00011079"/>
    </source>
</evidence>
<keyword evidence="2 6" id="KW-0645">Protease</keyword>
<comment type="caution">
    <text evidence="6">The sequence shown here is derived from an EMBL/GenBank/DDBJ whole genome shotgun (WGS) entry which is preliminary data.</text>
</comment>
<protein>
    <submittedName>
        <fullName evidence="6">Putative serine protease EDA2</fullName>
    </submittedName>
</protein>
<keyword evidence="5" id="KW-0325">Glycoprotein</keyword>